<dbReference type="InterPro" id="IPR023473">
    <property type="entry name" value="AMMECR1"/>
</dbReference>
<dbReference type="GO" id="GO:0016702">
    <property type="term" value="F:oxidoreductase activity, acting on single donors with incorporation of molecular oxygen, incorporation of two atoms of oxygen"/>
    <property type="evidence" value="ECO:0007669"/>
    <property type="project" value="UniProtKB-ARBA"/>
</dbReference>
<organism evidence="2 3">
    <name type="scientific">Herbinix hemicellulosilytica</name>
    <dbReference type="NCBI Taxonomy" id="1564487"/>
    <lineage>
        <taxon>Bacteria</taxon>
        <taxon>Bacillati</taxon>
        <taxon>Bacillota</taxon>
        <taxon>Clostridia</taxon>
        <taxon>Lachnospirales</taxon>
        <taxon>Lachnospiraceae</taxon>
        <taxon>Herbinix</taxon>
    </lineage>
</organism>
<dbReference type="NCBIfam" id="TIGR00296">
    <property type="entry name" value="TIGR00296 family protein"/>
    <property type="match status" value="1"/>
</dbReference>
<sequence length="461" mass="51616">MSILGAFIVPHPPLIIPQIGKGEEKKIQKTIDSYHEVARRIAELKPDTIIITTPHSVMYSDYFHISPGSGAKGDFRRFGARDISFSVEYDEEFVKELEALAERKRLDAGTMGEREPNLDHGTMVPLFFINQYLKEYKLVRIGLSGLSVLDHYRLGRCIKEISDKLNRRIVFVASGDLSHKLKEDGPYGYAEEGVRFDKEITEAMKNSNFLKFLKFSPDFTEAAAECGLRSFIIMAGALSGLKVEADFLSYEGPFGVGYGICAYKITGEDDTRHFDIAFKEEQAKLSKVRQKNEDAYVKLARLSLETYVKTGKYAKIPEGLPDEMTKKRAGVFVSLKKYGQLRGCIGTISPVTGSIAEEIIRNAVSAGLNDPRFPPVSKDELDDLSYSVDVLSEPEPVLSIDELDVKRYGVIVSSGRKRGLLLPNLEGVDTVEKQISIAKKKAGIKDNEEIKIERFEVVRHK</sequence>
<gene>
    <name evidence="2" type="ORF">HHT355_2470</name>
</gene>
<dbReference type="InterPro" id="IPR036071">
    <property type="entry name" value="AMMECR1_dom_sf"/>
</dbReference>
<dbReference type="InterPro" id="IPR027623">
    <property type="entry name" value="AmmeMemoSam_A"/>
</dbReference>
<dbReference type="InterPro" id="IPR002733">
    <property type="entry name" value="AMMECR1_domain"/>
</dbReference>
<dbReference type="PANTHER" id="PTHR13016">
    <property type="entry name" value="AMMECR1 HOMOLOG"/>
    <property type="match status" value="1"/>
</dbReference>
<dbReference type="Proteomes" id="UP000236497">
    <property type="component" value="Unassembled WGS sequence"/>
</dbReference>
<reference evidence="2 3" key="1">
    <citation type="submission" date="2015-06" db="EMBL/GenBank/DDBJ databases">
        <authorList>
            <person name="Wibberg Daniel"/>
        </authorList>
    </citation>
    <scope>NUCLEOTIDE SEQUENCE [LARGE SCALE GENOMIC DNA]</scope>
    <source>
        <strain evidence="2 3">T3/55T</strain>
    </source>
</reference>
<dbReference type="Pfam" id="PF01871">
    <property type="entry name" value="AMMECR1"/>
    <property type="match status" value="1"/>
</dbReference>
<dbReference type="OrthoDB" id="159752at2"/>
<feature type="domain" description="AMMECR1" evidence="1">
    <location>
        <begin position="291"/>
        <end position="461"/>
    </location>
</feature>
<dbReference type="SUPFAM" id="SSF53213">
    <property type="entry name" value="LigB-like"/>
    <property type="match status" value="1"/>
</dbReference>
<dbReference type="NCBIfam" id="TIGR04336">
    <property type="entry name" value="AmmeMemoSam_B"/>
    <property type="match status" value="1"/>
</dbReference>
<dbReference type="EMBL" id="CVTD020000027">
    <property type="protein sequence ID" value="CRZ35656.1"/>
    <property type="molecule type" value="Genomic_DNA"/>
</dbReference>
<name>A0A0H5SLL1_HERHM</name>
<dbReference type="Pfam" id="PF02900">
    <property type="entry name" value="LigB"/>
    <property type="match status" value="1"/>
</dbReference>
<dbReference type="InterPro" id="IPR004183">
    <property type="entry name" value="Xdiol_dOase_suB"/>
</dbReference>
<dbReference type="CDD" id="cd07951">
    <property type="entry name" value="ED_3B_N_AMMECR1"/>
    <property type="match status" value="1"/>
</dbReference>
<proteinExistence type="predicted"/>
<accession>A0A0H5SLL1</accession>
<dbReference type="PANTHER" id="PTHR13016:SF0">
    <property type="entry name" value="AMME SYNDROME CANDIDATE GENE 1 PROTEIN"/>
    <property type="match status" value="1"/>
</dbReference>
<dbReference type="AlphaFoldDB" id="A0A0H5SLL1"/>
<dbReference type="GO" id="GO:0008198">
    <property type="term" value="F:ferrous iron binding"/>
    <property type="evidence" value="ECO:0007669"/>
    <property type="project" value="InterPro"/>
</dbReference>
<dbReference type="Gene3D" id="3.30.700.20">
    <property type="entry name" value="Hypothetical protein ph0010, domain 1"/>
    <property type="match status" value="1"/>
</dbReference>
<dbReference type="NCBIfam" id="TIGR04335">
    <property type="entry name" value="AmmeMemoSam_A"/>
    <property type="match status" value="1"/>
</dbReference>
<keyword evidence="3" id="KW-1185">Reference proteome</keyword>
<dbReference type="SUPFAM" id="SSF143447">
    <property type="entry name" value="AMMECR1-like"/>
    <property type="match status" value="1"/>
</dbReference>
<dbReference type="PROSITE" id="PS51112">
    <property type="entry name" value="AMMECR1"/>
    <property type="match status" value="1"/>
</dbReference>
<dbReference type="InterPro" id="IPR027485">
    <property type="entry name" value="AMMECR1_N"/>
</dbReference>
<evidence type="ECO:0000259" key="1">
    <source>
        <dbReference type="PROSITE" id="PS51112"/>
    </source>
</evidence>
<evidence type="ECO:0000313" key="2">
    <source>
        <dbReference type="EMBL" id="CRZ35656.1"/>
    </source>
</evidence>
<dbReference type="Gene3D" id="3.40.830.10">
    <property type="entry name" value="LigB-like"/>
    <property type="match status" value="1"/>
</dbReference>
<protein>
    <submittedName>
        <fullName evidence="2">Protein TTE1956</fullName>
    </submittedName>
</protein>
<evidence type="ECO:0000313" key="3">
    <source>
        <dbReference type="Proteomes" id="UP000236497"/>
    </source>
</evidence>
<dbReference type="RefSeq" id="WP_103203731.1">
    <property type="nucleotide sequence ID" value="NZ_CVTD020000027.1"/>
</dbReference>